<evidence type="ECO:0000259" key="1">
    <source>
        <dbReference type="Pfam" id="PF16823"/>
    </source>
</evidence>
<comment type="caution">
    <text evidence="2">The sequence shown here is derived from an EMBL/GenBank/DDBJ whole genome shotgun (WGS) entry which is preliminary data.</text>
</comment>
<keyword evidence="3" id="KW-1185">Reference proteome</keyword>
<dbReference type="AlphaFoldDB" id="A0A4R3JTB5"/>
<sequence length="171" mass="19070">MNSTLRVEAFLPIAWEKQAMEPQTLAALRKGAQLLMHAFNLMDLSPLHESDGDNAHLQRLDAKVDLILHLLAQNLQGSRSLPTSVNVELGPEIVSWQEAGTLPAVGDTVVVALYLNPGLPLPVRLPAHVTASGDGRVTVRLAELGHELEEFWQQWVFRQHRREVHARRPGY</sequence>
<dbReference type="OrthoDB" id="8613785at2"/>
<organism evidence="2 3">
    <name type="scientific">Sulfuritortus calidifontis</name>
    <dbReference type="NCBI Taxonomy" id="1914471"/>
    <lineage>
        <taxon>Bacteria</taxon>
        <taxon>Pseudomonadati</taxon>
        <taxon>Pseudomonadota</taxon>
        <taxon>Betaproteobacteria</taxon>
        <taxon>Nitrosomonadales</taxon>
        <taxon>Thiobacillaceae</taxon>
        <taxon>Sulfuritortus</taxon>
    </lineage>
</organism>
<dbReference type="EMBL" id="SLZY01000015">
    <property type="protein sequence ID" value="TCS70553.1"/>
    <property type="molecule type" value="Genomic_DNA"/>
</dbReference>
<feature type="domain" description="Cyclic di-GMP receptor atypical PilZ" evidence="1">
    <location>
        <begin position="52"/>
        <end position="168"/>
    </location>
</feature>
<dbReference type="Pfam" id="PF16823">
    <property type="entry name" value="tPilZ"/>
    <property type="match status" value="1"/>
</dbReference>
<accession>A0A4R3JTB5</accession>
<dbReference type="InterPro" id="IPR031800">
    <property type="entry name" value="PilZ_atypical"/>
</dbReference>
<dbReference type="RefSeq" id="WP_126461464.1">
    <property type="nucleotide sequence ID" value="NZ_AP018721.1"/>
</dbReference>
<reference evidence="2 3" key="1">
    <citation type="submission" date="2019-03" db="EMBL/GenBank/DDBJ databases">
        <title>Genomic Encyclopedia of Type Strains, Phase IV (KMG-IV): sequencing the most valuable type-strain genomes for metagenomic binning, comparative biology and taxonomic classification.</title>
        <authorList>
            <person name="Goeker M."/>
        </authorList>
    </citation>
    <scope>NUCLEOTIDE SEQUENCE [LARGE SCALE GENOMIC DNA]</scope>
    <source>
        <strain evidence="2 3">DSM 103923</strain>
    </source>
</reference>
<evidence type="ECO:0000313" key="2">
    <source>
        <dbReference type="EMBL" id="TCS70553.1"/>
    </source>
</evidence>
<protein>
    <submittedName>
        <fullName evidence="2">Atypical PilZ domain-containing cyclic di-GMP receptor</fullName>
    </submittedName>
</protein>
<keyword evidence="2" id="KW-0675">Receptor</keyword>
<evidence type="ECO:0000313" key="3">
    <source>
        <dbReference type="Proteomes" id="UP000295135"/>
    </source>
</evidence>
<dbReference type="Proteomes" id="UP000295135">
    <property type="component" value="Unassembled WGS sequence"/>
</dbReference>
<name>A0A4R3JTB5_9PROT</name>
<proteinExistence type="predicted"/>
<gene>
    <name evidence="2" type="ORF">EDC61_11520</name>
</gene>